<dbReference type="PANTHER" id="PTHR43304:SF1">
    <property type="entry name" value="PAC DOMAIN-CONTAINING PROTEIN"/>
    <property type="match status" value="1"/>
</dbReference>
<dbReference type="InterPro" id="IPR052162">
    <property type="entry name" value="Sensor_kinase/Photoreceptor"/>
</dbReference>
<dbReference type="PANTHER" id="PTHR43304">
    <property type="entry name" value="PHYTOCHROME-LIKE PROTEIN CPH1"/>
    <property type="match status" value="1"/>
</dbReference>
<feature type="domain" description="PAC" evidence="8">
    <location>
        <begin position="91"/>
        <end position="143"/>
    </location>
</feature>
<dbReference type="InterPro" id="IPR013656">
    <property type="entry name" value="PAS_4"/>
</dbReference>
<evidence type="ECO:0000256" key="3">
    <source>
        <dbReference type="ARBA" id="ARBA00022553"/>
    </source>
</evidence>
<dbReference type="Proteomes" id="UP000199532">
    <property type="component" value="Unassembled WGS sequence"/>
</dbReference>
<dbReference type="InterPro" id="IPR004358">
    <property type="entry name" value="Sig_transdc_His_kin-like_C"/>
</dbReference>
<comment type="catalytic activity">
    <reaction evidence="1">
        <text>ATP + protein L-histidine = ADP + protein N-phospho-L-histidine.</text>
        <dbReference type="EC" id="2.7.13.3"/>
    </reaction>
</comment>
<dbReference type="Pfam" id="PF08448">
    <property type="entry name" value="PAS_4"/>
    <property type="match status" value="2"/>
</dbReference>
<dbReference type="PROSITE" id="PS50112">
    <property type="entry name" value="PAS"/>
    <property type="match status" value="3"/>
</dbReference>
<feature type="domain" description="PAS" evidence="7">
    <location>
        <begin position="535"/>
        <end position="606"/>
    </location>
</feature>
<dbReference type="Pfam" id="PF08447">
    <property type="entry name" value="PAS_3"/>
    <property type="match status" value="1"/>
</dbReference>
<feature type="domain" description="PAC" evidence="8">
    <location>
        <begin position="611"/>
        <end position="664"/>
    </location>
</feature>
<dbReference type="OrthoDB" id="9766459at2"/>
<keyword evidence="3" id="KW-0597">Phosphoprotein</keyword>
<accession>A0A1H6QWR8</accession>
<dbReference type="Gene3D" id="1.10.287.130">
    <property type="match status" value="1"/>
</dbReference>
<dbReference type="SMART" id="SM00387">
    <property type="entry name" value="HATPase_c"/>
    <property type="match status" value="1"/>
</dbReference>
<dbReference type="InterPro" id="IPR001610">
    <property type="entry name" value="PAC"/>
</dbReference>
<reference evidence="9 10" key="1">
    <citation type="submission" date="2016-10" db="EMBL/GenBank/DDBJ databases">
        <authorList>
            <person name="de Groot N.N."/>
        </authorList>
    </citation>
    <scope>NUCLEOTIDE SEQUENCE [LARGE SCALE GENOMIC DNA]</scope>
    <source>
        <strain evidence="9 10">DSM 19938</strain>
    </source>
</reference>
<keyword evidence="5" id="KW-0418">Kinase</keyword>
<dbReference type="AlphaFoldDB" id="A0A1H6QWR8"/>
<dbReference type="SUPFAM" id="SSF55785">
    <property type="entry name" value="PYP-like sensor domain (PAS domain)"/>
    <property type="match status" value="5"/>
</dbReference>
<dbReference type="PRINTS" id="PR00344">
    <property type="entry name" value="BCTRLSENSOR"/>
</dbReference>
<dbReference type="InterPro" id="IPR003661">
    <property type="entry name" value="HisK_dim/P_dom"/>
</dbReference>
<evidence type="ECO:0000256" key="1">
    <source>
        <dbReference type="ARBA" id="ARBA00000085"/>
    </source>
</evidence>
<dbReference type="SUPFAM" id="SSF55874">
    <property type="entry name" value="ATPase domain of HSP90 chaperone/DNA topoisomerase II/histidine kinase"/>
    <property type="match status" value="1"/>
</dbReference>
<feature type="domain" description="PAC" evidence="8">
    <location>
        <begin position="481"/>
        <end position="534"/>
    </location>
</feature>
<dbReference type="SMART" id="SM00091">
    <property type="entry name" value="PAS"/>
    <property type="match status" value="5"/>
</dbReference>
<evidence type="ECO:0000259" key="6">
    <source>
        <dbReference type="PROSITE" id="PS50109"/>
    </source>
</evidence>
<dbReference type="InterPro" id="IPR005467">
    <property type="entry name" value="His_kinase_dom"/>
</dbReference>
<dbReference type="NCBIfam" id="TIGR00229">
    <property type="entry name" value="sensory_box"/>
    <property type="match status" value="3"/>
</dbReference>
<dbReference type="Pfam" id="PF00512">
    <property type="entry name" value="HisKA"/>
    <property type="match status" value="1"/>
</dbReference>
<evidence type="ECO:0000259" key="8">
    <source>
        <dbReference type="PROSITE" id="PS50113"/>
    </source>
</evidence>
<dbReference type="CDD" id="cd00082">
    <property type="entry name" value="HisKA"/>
    <property type="match status" value="1"/>
</dbReference>
<proteinExistence type="predicted"/>
<evidence type="ECO:0000259" key="7">
    <source>
        <dbReference type="PROSITE" id="PS50112"/>
    </source>
</evidence>
<keyword evidence="4" id="KW-0808">Transferase</keyword>
<sequence>MNEFSKPFNPDSTTEVKRLEMALEAACVGTWDYDPNTKIFRLCERFKSIFDYSFDNAVEIDIVLDRIHTDDRDHVRQRVEDSLENNPKEQFDVEFRVIDSKDEIRWINFKGQVQKNEKNQTSLIIGIALNVTVNALSKQNLALNEERFRNLIEEASIASCLFVGPELSIEIANDIMIGYWGKDKSVIGKPFFEAVPELKGQVFSKILSDIYENGQTFTATNMPAVLEVNGVLSEYYFDFTYKPLRNKKGEIYAIMDTAIDVTEKVLALKALEASEAKLKSVIATAPAAIGLFVGRELMIEMPNQTFIDIVGKGPDISGKTLREVMPELENQPYLQILDDVFTSGKMYQSFGTQVDIIKHGVMSNNFYNITYTPLRNADDEVYAILDIAIDVTEQIQAERQIEQSQQQLLDLFEKSPVGIAIIEKNDLVFTMANSFYGELVGRHPQEIIGKSLLEAIPELKGQGFDTLLREVVATGTPVKLKEVPVDIIRNGVAEKIYIDFMYQPKREIDSSVSGTLVVVTDMTEQVLARQKIQEAEISLRGAVELANLGTWQIDLATGILDYSPRLREWFGIEEHEIITIERGYEPIRESDRPRIKAAINKAISPDSDGIYDIEYVVEASKAGRQRILHAQGKTYFNEKAEPVKINGSVQDVTEQRQIQLSLEELVKERTAELEISNEDLGAINEEYITINEELAKSNDLLIRSNENLQQFAYIASHDLQEPLRKIQSFGDLLKKRYTNELGSGSEYLDRMQSAAKRMSSLIEDLLTFSRVSTKKDTTSAISLDKTIKAVLNDLELVIQETGAKIKVGELPVIQGDESQLGQLCQNLISNAIKFHKPGIAPVVEINSEIVYAQDWPLTFRPSKMAPVYHRINVIDNGIGFDTKYTDRIFQIFQRLHGKNEYAGTGIGLAICEKVASNHGGAITASSQVGVGSVFSVFFPV</sequence>
<keyword evidence="10" id="KW-1185">Reference proteome</keyword>
<gene>
    <name evidence="9" type="ORF">SAMN04487995_0693</name>
</gene>
<evidence type="ECO:0000256" key="5">
    <source>
        <dbReference type="ARBA" id="ARBA00022777"/>
    </source>
</evidence>
<dbReference type="InterPro" id="IPR035965">
    <property type="entry name" value="PAS-like_dom_sf"/>
</dbReference>
<dbReference type="EMBL" id="FNXY01000001">
    <property type="protein sequence ID" value="SEI43412.1"/>
    <property type="molecule type" value="Genomic_DNA"/>
</dbReference>
<dbReference type="SUPFAM" id="SSF47384">
    <property type="entry name" value="Homodimeric domain of signal transducing histidine kinase"/>
    <property type="match status" value="1"/>
</dbReference>
<dbReference type="InterPro" id="IPR036890">
    <property type="entry name" value="HATPase_C_sf"/>
</dbReference>
<evidence type="ECO:0000256" key="4">
    <source>
        <dbReference type="ARBA" id="ARBA00022679"/>
    </source>
</evidence>
<dbReference type="Gene3D" id="3.30.450.20">
    <property type="entry name" value="PAS domain"/>
    <property type="match status" value="5"/>
</dbReference>
<dbReference type="SMART" id="SM00388">
    <property type="entry name" value="HisKA"/>
    <property type="match status" value="1"/>
</dbReference>
<dbReference type="InterPro" id="IPR003594">
    <property type="entry name" value="HATPase_dom"/>
</dbReference>
<dbReference type="GO" id="GO:0000155">
    <property type="term" value="F:phosphorelay sensor kinase activity"/>
    <property type="evidence" value="ECO:0007669"/>
    <property type="project" value="InterPro"/>
</dbReference>
<evidence type="ECO:0000313" key="9">
    <source>
        <dbReference type="EMBL" id="SEI43412.1"/>
    </source>
</evidence>
<protein>
    <recommendedName>
        <fullName evidence="2">histidine kinase</fullName>
        <ecNumber evidence="2">2.7.13.3</ecNumber>
    </recommendedName>
</protein>
<name>A0A1H6QWR8_9BACT</name>
<evidence type="ECO:0000256" key="2">
    <source>
        <dbReference type="ARBA" id="ARBA00012438"/>
    </source>
</evidence>
<dbReference type="PROSITE" id="PS50109">
    <property type="entry name" value="HIS_KIN"/>
    <property type="match status" value="1"/>
</dbReference>
<dbReference type="CDD" id="cd00130">
    <property type="entry name" value="PAS"/>
    <property type="match status" value="2"/>
</dbReference>
<dbReference type="SMART" id="SM00086">
    <property type="entry name" value="PAC"/>
    <property type="match status" value="4"/>
</dbReference>
<dbReference type="EC" id="2.7.13.3" evidence="2"/>
<dbReference type="RefSeq" id="WP_090331933.1">
    <property type="nucleotide sequence ID" value="NZ_FNXY01000001.1"/>
</dbReference>
<dbReference type="Pfam" id="PF02518">
    <property type="entry name" value="HATPase_c"/>
    <property type="match status" value="1"/>
</dbReference>
<dbReference type="PROSITE" id="PS50113">
    <property type="entry name" value="PAC"/>
    <property type="match status" value="4"/>
</dbReference>
<feature type="domain" description="PAS" evidence="7">
    <location>
        <begin position="404"/>
        <end position="475"/>
    </location>
</feature>
<evidence type="ECO:0000313" key="10">
    <source>
        <dbReference type="Proteomes" id="UP000199532"/>
    </source>
</evidence>
<feature type="domain" description="Histidine kinase" evidence="6">
    <location>
        <begin position="714"/>
        <end position="940"/>
    </location>
</feature>
<organism evidence="9 10">
    <name type="scientific">Dyadobacter koreensis</name>
    <dbReference type="NCBI Taxonomy" id="408657"/>
    <lineage>
        <taxon>Bacteria</taxon>
        <taxon>Pseudomonadati</taxon>
        <taxon>Bacteroidota</taxon>
        <taxon>Cytophagia</taxon>
        <taxon>Cytophagales</taxon>
        <taxon>Spirosomataceae</taxon>
        <taxon>Dyadobacter</taxon>
    </lineage>
</organism>
<dbReference type="InterPro" id="IPR013655">
    <property type="entry name" value="PAS_fold_3"/>
</dbReference>
<dbReference type="InterPro" id="IPR000700">
    <property type="entry name" value="PAS-assoc_C"/>
</dbReference>
<feature type="domain" description="PAC" evidence="8">
    <location>
        <begin position="350"/>
        <end position="403"/>
    </location>
</feature>
<dbReference type="InterPro" id="IPR000014">
    <property type="entry name" value="PAS"/>
</dbReference>
<dbReference type="STRING" id="408657.SAMN04487995_0693"/>
<dbReference type="Gene3D" id="3.30.565.10">
    <property type="entry name" value="Histidine kinase-like ATPase, C-terminal domain"/>
    <property type="match status" value="1"/>
</dbReference>
<feature type="domain" description="PAS" evidence="7">
    <location>
        <begin position="15"/>
        <end position="86"/>
    </location>
</feature>
<dbReference type="InterPro" id="IPR036097">
    <property type="entry name" value="HisK_dim/P_sf"/>
</dbReference>